<keyword evidence="10" id="KW-1185">Reference proteome</keyword>
<evidence type="ECO:0000256" key="1">
    <source>
        <dbReference type="ARBA" id="ARBA00004571"/>
    </source>
</evidence>
<reference evidence="9" key="1">
    <citation type="submission" date="2022-01" db="EMBL/GenBank/DDBJ databases">
        <title>Genome sequencing of Zunongwangia sp. M21534 genome.</title>
        <authorList>
            <person name="Chen Y."/>
            <person name="Dong C."/>
            <person name="Shao Z."/>
        </authorList>
    </citation>
    <scope>NUCLEOTIDE SEQUENCE</scope>
    <source>
        <strain evidence="9">MCCC M21534</strain>
    </source>
</reference>
<name>A0A9X1ZQU9_9FLAO</name>
<comment type="subcellular location">
    <subcellularLocation>
        <location evidence="1">Cell outer membrane</location>
        <topology evidence="1">Multi-pass membrane protein</topology>
    </subcellularLocation>
</comment>
<dbReference type="EMBL" id="JAKHSK010000010">
    <property type="protein sequence ID" value="MCL6218436.1"/>
    <property type="molecule type" value="Genomic_DNA"/>
</dbReference>
<comment type="caution">
    <text evidence="9">The sequence shown here is derived from an EMBL/GenBank/DDBJ whole genome shotgun (WGS) entry which is preliminary data.</text>
</comment>
<evidence type="ECO:0000256" key="4">
    <source>
        <dbReference type="ARBA" id="ARBA00022692"/>
    </source>
</evidence>
<gene>
    <name evidence="9" type="ORF">L1967_09015</name>
</gene>
<keyword evidence="6" id="KW-0472">Membrane</keyword>
<dbReference type="GO" id="GO:0009279">
    <property type="term" value="C:cell outer membrane"/>
    <property type="evidence" value="ECO:0007669"/>
    <property type="project" value="UniProtKB-SubCell"/>
</dbReference>
<evidence type="ECO:0000313" key="10">
    <source>
        <dbReference type="Proteomes" id="UP001139521"/>
    </source>
</evidence>
<sequence length="503" mass="55810">MKKILTFTFLAFIAFSDLKAQDITDAFRYSHTNLKGTARFQAMSGAFGALGGDISAIGINPASSAVFLNSAATVSFGDVSKKNTTTYFSGINDSEEDDFNLNQAGIALIFNSNGDSEFTKFSFAVNYAEENNFDDAFRAAGISNNSIDQYFLSYAQGVPLDLLMPYDNETIDDLYAYLGENEGYGAQQAFLGYQGYIINPESEDIENTKYNSLLSPGQFQNDYNYVSTGLNGKISFNFAAEFQKKLYLGINLNSHFINYDRTTRYFEKNTNTGSETNEVSFVNALSTDGDGFSAQVGGIYKMTDKLRIGVTYDTPTWYNIREEASQSLRTYSDLYDESVIINPDVINVYPEYKLRTPGKITGSAAVVLGGQGLISVDYSYKDYGNTEFRPTDDDNFMIQNDIISENLKGASSIKIGGEYRIDNWSLRGGYRYEESPYKDGFTMSDLDGYSAGIGYTFGAFKIDAAYTNTQFSERRALYQVGLTNTASIDREFSSLVFSLSFGL</sequence>
<dbReference type="PANTHER" id="PTHR35093:SF8">
    <property type="entry name" value="OUTER MEMBRANE PROTEIN NMB0088-RELATED"/>
    <property type="match status" value="1"/>
</dbReference>
<evidence type="ECO:0000256" key="5">
    <source>
        <dbReference type="ARBA" id="ARBA00022729"/>
    </source>
</evidence>
<dbReference type="InterPro" id="IPR005017">
    <property type="entry name" value="OMPP1/FadL/TodX"/>
</dbReference>
<keyword evidence="7" id="KW-0998">Cell outer membrane</keyword>
<keyword evidence="3" id="KW-1134">Transmembrane beta strand</keyword>
<feature type="signal peptide" evidence="8">
    <location>
        <begin position="1"/>
        <end position="20"/>
    </location>
</feature>
<organism evidence="9 10">
    <name type="scientific">Zunongwangia pacifica</name>
    <dbReference type="NCBI Taxonomy" id="2911062"/>
    <lineage>
        <taxon>Bacteria</taxon>
        <taxon>Pseudomonadati</taxon>
        <taxon>Bacteroidota</taxon>
        <taxon>Flavobacteriia</taxon>
        <taxon>Flavobacteriales</taxon>
        <taxon>Flavobacteriaceae</taxon>
        <taxon>Zunongwangia</taxon>
    </lineage>
</organism>
<dbReference type="Gene3D" id="2.40.160.60">
    <property type="entry name" value="Outer membrane protein transport protein (OMPP1/FadL/TodX)"/>
    <property type="match status" value="1"/>
</dbReference>
<dbReference type="AlphaFoldDB" id="A0A9X1ZQU9"/>
<protein>
    <submittedName>
        <fullName evidence="9">Outer membrane protein transport protein</fullName>
    </submittedName>
</protein>
<evidence type="ECO:0000256" key="8">
    <source>
        <dbReference type="SAM" id="SignalP"/>
    </source>
</evidence>
<dbReference type="Proteomes" id="UP001139521">
    <property type="component" value="Unassembled WGS sequence"/>
</dbReference>
<keyword evidence="5 8" id="KW-0732">Signal</keyword>
<dbReference type="GO" id="GO:0015483">
    <property type="term" value="F:long-chain fatty acid transporting porin activity"/>
    <property type="evidence" value="ECO:0007669"/>
    <property type="project" value="TreeGrafter"/>
</dbReference>
<proteinExistence type="inferred from homology"/>
<evidence type="ECO:0000256" key="6">
    <source>
        <dbReference type="ARBA" id="ARBA00023136"/>
    </source>
</evidence>
<dbReference type="Pfam" id="PF03349">
    <property type="entry name" value="Toluene_X"/>
    <property type="match status" value="1"/>
</dbReference>
<evidence type="ECO:0000313" key="9">
    <source>
        <dbReference type="EMBL" id="MCL6218436.1"/>
    </source>
</evidence>
<dbReference type="SUPFAM" id="SSF56935">
    <property type="entry name" value="Porins"/>
    <property type="match status" value="1"/>
</dbReference>
<evidence type="ECO:0000256" key="3">
    <source>
        <dbReference type="ARBA" id="ARBA00022452"/>
    </source>
</evidence>
<keyword evidence="4" id="KW-0812">Transmembrane</keyword>
<evidence type="ECO:0000256" key="2">
    <source>
        <dbReference type="ARBA" id="ARBA00008163"/>
    </source>
</evidence>
<dbReference type="PANTHER" id="PTHR35093">
    <property type="entry name" value="OUTER MEMBRANE PROTEIN NMB0088-RELATED"/>
    <property type="match status" value="1"/>
</dbReference>
<feature type="chain" id="PRO_5040776147" evidence="8">
    <location>
        <begin position="21"/>
        <end position="503"/>
    </location>
</feature>
<comment type="similarity">
    <text evidence="2">Belongs to the OmpP1/FadL family.</text>
</comment>
<evidence type="ECO:0000256" key="7">
    <source>
        <dbReference type="ARBA" id="ARBA00023237"/>
    </source>
</evidence>
<accession>A0A9X1ZQU9</accession>
<dbReference type="RefSeq" id="WP_249601332.1">
    <property type="nucleotide sequence ID" value="NZ_JAKHSK010000010.1"/>
</dbReference>